<dbReference type="EMBL" id="JAPMOS010000006">
    <property type="protein sequence ID" value="KAJ4461651.1"/>
    <property type="molecule type" value="Genomic_DNA"/>
</dbReference>
<dbReference type="PANTHER" id="PTHR13318">
    <property type="entry name" value="PARTNER OF PAIRED, ISOFORM B-RELATED"/>
    <property type="match status" value="1"/>
</dbReference>
<protein>
    <submittedName>
        <fullName evidence="2">Leucine Rich Repeat family protein</fullName>
    </submittedName>
</protein>
<dbReference type="Pfam" id="PF25372">
    <property type="entry name" value="DUF7885"/>
    <property type="match status" value="1"/>
</dbReference>
<dbReference type="InterPro" id="IPR032675">
    <property type="entry name" value="LRR_dom_sf"/>
</dbReference>
<dbReference type="SMART" id="SM00368">
    <property type="entry name" value="LRR_RI"/>
    <property type="match status" value="5"/>
</dbReference>
<keyword evidence="3" id="KW-1185">Reference proteome</keyword>
<feature type="domain" description="F-box/LRR-repeat protein 15-like leucin rich repeat" evidence="1">
    <location>
        <begin position="208"/>
        <end position="337"/>
    </location>
</feature>
<dbReference type="InterPro" id="IPR013101">
    <property type="entry name" value="LRR_PRU1-like"/>
</dbReference>
<reference evidence="2" key="1">
    <citation type="journal article" date="2022" name="bioRxiv">
        <title>Genomics of Preaxostyla Flagellates Illuminates Evolutionary Transitions and the Path Towards Mitochondrial Loss.</title>
        <authorList>
            <person name="Novak L.V.F."/>
            <person name="Treitli S.C."/>
            <person name="Pyrih J."/>
            <person name="Halakuc P."/>
            <person name="Pipaliya S.V."/>
            <person name="Vacek V."/>
            <person name="Brzon O."/>
            <person name="Soukal P."/>
            <person name="Eme L."/>
            <person name="Dacks J.B."/>
            <person name="Karnkowska A."/>
            <person name="Elias M."/>
            <person name="Hampl V."/>
        </authorList>
    </citation>
    <scope>NUCLEOTIDE SEQUENCE</scope>
    <source>
        <strain evidence="2">RCP-MX</strain>
    </source>
</reference>
<dbReference type="Pfam" id="PF13516">
    <property type="entry name" value="LRR_6"/>
    <property type="match status" value="2"/>
</dbReference>
<organism evidence="2 3">
    <name type="scientific">Paratrimastix pyriformis</name>
    <dbReference type="NCBI Taxonomy" id="342808"/>
    <lineage>
        <taxon>Eukaryota</taxon>
        <taxon>Metamonada</taxon>
        <taxon>Preaxostyla</taxon>
        <taxon>Paratrimastigidae</taxon>
        <taxon>Paratrimastix</taxon>
    </lineage>
</organism>
<dbReference type="InterPro" id="IPR006553">
    <property type="entry name" value="Leu-rich_rpt_Cys-con_subtyp"/>
</dbReference>
<comment type="caution">
    <text evidence="2">The sequence shown here is derived from an EMBL/GenBank/DDBJ whole genome shotgun (WGS) entry which is preliminary data.</text>
</comment>
<dbReference type="SUPFAM" id="SSF52047">
    <property type="entry name" value="RNI-like"/>
    <property type="match status" value="1"/>
</dbReference>
<dbReference type="Pfam" id="PF07723">
    <property type="entry name" value="LRR_2"/>
    <property type="match status" value="1"/>
</dbReference>
<dbReference type="Proteomes" id="UP001141327">
    <property type="component" value="Unassembled WGS sequence"/>
</dbReference>
<accession>A0ABQ8URA6</accession>
<gene>
    <name evidence="2" type="ORF">PAPYR_1764</name>
</gene>
<dbReference type="Gene3D" id="3.80.10.10">
    <property type="entry name" value="Ribonuclease Inhibitor"/>
    <property type="match status" value="2"/>
</dbReference>
<evidence type="ECO:0000313" key="2">
    <source>
        <dbReference type="EMBL" id="KAJ4461651.1"/>
    </source>
</evidence>
<dbReference type="InterPro" id="IPR001611">
    <property type="entry name" value="Leu-rich_rpt"/>
</dbReference>
<dbReference type="SMART" id="SM00367">
    <property type="entry name" value="LRR_CC"/>
    <property type="match status" value="12"/>
</dbReference>
<evidence type="ECO:0000259" key="1">
    <source>
        <dbReference type="Pfam" id="PF25372"/>
    </source>
</evidence>
<sequence length="504" mass="54091">MQFCFRFLSDVRSVLAVRAVSRATRAQVFSSLLHLDLTSVATRLTDDIFCNLVGQCPHLEQLTLHDCMGLTSTAFQFLAHEAACRNSLRTLNLRHTRLTNEDLQQLASGCPLISTLILHSCYKLTDAGAPALSLFPGLTTLNLRSSNYGDPSAAHMPTSLRHLNMSHCPINDAGVATLSQRCPHLESLNLTSDKKRIHDGALGALGAHCRDLVALNVRQCPVTAAGLRDLVRGCPRLESLNLRDCFDVVDDDLVAEAAQRCPALHTLNLRGCRLVGNTGIEALGAHCPGLASLDLTYAIDINDEGVAALVRQCPGLRVLRLASCFMIGDETLATLGAGCPRLEELSLSGCDMVGSDDAVATLAGGCAQLVVLDMGGTAITNRGMSTLLAKCRHLRELDVGDCPNVQVEAPDRAPAIQHGEFSFTVRIPGVPHHPAVCLHVIFENENKVVDATQASPAWARTVAGADDTILVKVNPPADVALEAFESLFLTLSNGQEVRWTVPLR</sequence>
<dbReference type="SUPFAM" id="SSF52058">
    <property type="entry name" value="L domain-like"/>
    <property type="match status" value="1"/>
</dbReference>
<name>A0ABQ8URA6_9EUKA</name>
<dbReference type="InterPro" id="IPR057207">
    <property type="entry name" value="FBXL15_LRR"/>
</dbReference>
<proteinExistence type="predicted"/>
<evidence type="ECO:0000313" key="3">
    <source>
        <dbReference type="Proteomes" id="UP001141327"/>
    </source>
</evidence>